<dbReference type="SUPFAM" id="SSF117070">
    <property type="entry name" value="LEA14-like"/>
    <property type="match status" value="1"/>
</dbReference>
<dbReference type="RefSeq" id="WP_156643070.1">
    <property type="nucleotide sequence ID" value="NZ_WOXT01000005.1"/>
</dbReference>
<feature type="signal peptide" evidence="1">
    <location>
        <begin position="1"/>
        <end position="20"/>
    </location>
</feature>
<dbReference type="AlphaFoldDB" id="A0A7C9HNQ7"/>
<dbReference type="PROSITE" id="PS51257">
    <property type="entry name" value="PROKAR_LIPOPROTEIN"/>
    <property type="match status" value="1"/>
</dbReference>
<keyword evidence="3" id="KW-1185">Reference proteome</keyword>
<gene>
    <name evidence="2" type="ORF">GN331_14820</name>
</gene>
<evidence type="ECO:0008006" key="4">
    <source>
        <dbReference type="Google" id="ProtNLM"/>
    </source>
</evidence>
<sequence length="159" mass="16457">MRSKGLKMLCAVALTALLSACGGGGMIKRVSEPAVGIQQLTVQADGTWSVDLRIDNFSSVPMTFDTVSLAIKIGDEAAGTLTASPALPVGPESADIATIKLTPTSAARIAMADALTSRRTISYSLDGTVGASAEGRQRTFQLERSNQLNPVPGLPGVLR</sequence>
<dbReference type="Proteomes" id="UP000479692">
    <property type="component" value="Unassembled WGS sequence"/>
</dbReference>
<evidence type="ECO:0000313" key="2">
    <source>
        <dbReference type="EMBL" id="MUV15477.1"/>
    </source>
</evidence>
<reference evidence="2 3" key="1">
    <citation type="submission" date="2019-12" db="EMBL/GenBank/DDBJ databases">
        <authorList>
            <person name="Xu J."/>
        </authorList>
    </citation>
    <scope>NUCLEOTIDE SEQUENCE [LARGE SCALE GENOMIC DNA]</scope>
    <source>
        <strain evidence="2 3">HX-5-24</strain>
    </source>
</reference>
<proteinExistence type="predicted"/>
<comment type="caution">
    <text evidence="2">The sequence shown here is derived from an EMBL/GenBank/DDBJ whole genome shotgun (WGS) entry which is preliminary data.</text>
</comment>
<organism evidence="2 3">
    <name type="scientific">Noviluteimonas gilva</name>
    <dbReference type="NCBI Taxonomy" id="2682097"/>
    <lineage>
        <taxon>Bacteria</taxon>
        <taxon>Pseudomonadati</taxon>
        <taxon>Pseudomonadota</taxon>
        <taxon>Gammaproteobacteria</taxon>
        <taxon>Lysobacterales</taxon>
        <taxon>Lysobacteraceae</taxon>
        <taxon>Noviluteimonas</taxon>
    </lineage>
</organism>
<evidence type="ECO:0000256" key="1">
    <source>
        <dbReference type="SAM" id="SignalP"/>
    </source>
</evidence>
<dbReference type="Gene3D" id="2.60.40.1820">
    <property type="match status" value="1"/>
</dbReference>
<protein>
    <recommendedName>
        <fullName evidence="4">Late embryogenesis abundant protein LEA-2 subgroup domain-containing protein</fullName>
    </recommendedName>
</protein>
<accession>A0A7C9HNQ7</accession>
<name>A0A7C9HNQ7_9GAMM</name>
<keyword evidence="1" id="KW-0732">Signal</keyword>
<feature type="chain" id="PRO_5029016143" description="Late embryogenesis abundant protein LEA-2 subgroup domain-containing protein" evidence="1">
    <location>
        <begin position="21"/>
        <end position="159"/>
    </location>
</feature>
<evidence type="ECO:0000313" key="3">
    <source>
        <dbReference type="Proteomes" id="UP000479692"/>
    </source>
</evidence>
<dbReference type="EMBL" id="WOXT01000005">
    <property type="protein sequence ID" value="MUV15477.1"/>
    <property type="molecule type" value="Genomic_DNA"/>
</dbReference>